<dbReference type="Gene3D" id="3.30.420.10">
    <property type="entry name" value="Ribonuclease H-like superfamily/Ribonuclease H"/>
    <property type="match status" value="1"/>
</dbReference>
<dbReference type="Pfam" id="PF13358">
    <property type="entry name" value="DDE_3"/>
    <property type="match status" value="1"/>
</dbReference>
<dbReference type="InterPro" id="IPR036397">
    <property type="entry name" value="RNaseH_sf"/>
</dbReference>
<sequence>MAKESQTHVDLFSRAERLTSASESCFQNGHPTLVANFNKLPQHLPEICFSNQKLFKKTAERIFSKLTFIEGPGTQSETLASTIVYSRYNNTTCMTCFVVSQTRSGFNSRPGSLLIYARVNRVGRCRWSAGFLGDLPFPSHFHSVAAPNSPHFTLIGSQDLDIKSRLNLYTFNSIAYYNWDVRPTNDARLQSRASFVAHLDFWSRFRQPWSHVIELWCRVRCKPRQFDVSGDPAGRYINLSDDTGKNAPIEVRRDEEGAATDCNWWRKQEYRDRIHWATSAKFSTCEIPELTFAGLVEDHMTDRPTDKTDGCESRLRLPSSLQMNGRKVSARGNEVTPRKPNKHNLCDSSQGHFESIVEARRLSNQSPMRRSHSTSVDLCFTAFGVGPLVFVRGSMNTEAYCNILDNEMLPTLWRFNGMDPCYFQDDNTRCHVSRATMQWYADNNVRRLDWPAQSPDLNPIEHLWDELDRRMKARQARPKSIAQLMEWLQEEWRRIPVDVLGCLPLLPKSRSGPVARAIPCEAVSGLVDRITQVGPQWLIG</sequence>
<dbReference type="InterPro" id="IPR038717">
    <property type="entry name" value="Tc1-like_DDE_dom"/>
</dbReference>
<name>A0ABQ9GDQ1_9NEOP</name>
<reference evidence="3 4" key="1">
    <citation type="submission" date="2023-02" db="EMBL/GenBank/DDBJ databases">
        <title>LHISI_Scaffold_Assembly.</title>
        <authorList>
            <person name="Stuart O.P."/>
            <person name="Cleave R."/>
            <person name="Magrath M.J.L."/>
            <person name="Mikheyev A.S."/>
        </authorList>
    </citation>
    <scope>NUCLEOTIDE SEQUENCE [LARGE SCALE GENOMIC DNA]</scope>
    <source>
        <strain evidence="3">Daus_M_001</strain>
        <tissue evidence="3">Leg muscle</tissue>
    </source>
</reference>
<keyword evidence="4" id="KW-1185">Reference proteome</keyword>
<feature type="domain" description="Tc1-like transposase DDE" evidence="2">
    <location>
        <begin position="389"/>
        <end position="479"/>
    </location>
</feature>
<gene>
    <name evidence="3" type="ORF">PR048_029557</name>
</gene>
<dbReference type="InterPro" id="IPR052338">
    <property type="entry name" value="Transposase_5"/>
</dbReference>
<evidence type="ECO:0000259" key="2">
    <source>
        <dbReference type="Pfam" id="PF13358"/>
    </source>
</evidence>
<accession>A0ABQ9GDQ1</accession>
<evidence type="ECO:0000313" key="3">
    <source>
        <dbReference type="EMBL" id="KAJ8870534.1"/>
    </source>
</evidence>
<dbReference type="PANTHER" id="PTHR23022">
    <property type="entry name" value="TRANSPOSABLE ELEMENT-RELATED"/>
    <property type="match status" value="1"/>
</dbReference>
<organism evidence="3 4">
    <name type="scientific">Dryococelus australis</name>
    <dbReference type="NCBI Taxonomy" id="614101"/>
    <lineage>
        <taxon>Eukaryota</taxon>
        <taxon>Metazoa</taxon>
        <taxon>Ecdysozoa</taxon>
        <taxon>Arthropoda</taxon>
        <taxon>Hexapoda</taxon>
        <taxon>Insecta</taxon>
        <taxon>Pterygota</taxon>
        <taxon>Neoptera</taxon>
        <taxon>Polyneoptera</taxon>
        <taxon>Phasmatodea</taxon>
        <taxon>Verophasmatodea</taxon>
        <taxon>Anareolatae</taxon>
        <taxon>Phasmatidae</taxon>
        <taxon>Eurycanthinae</taxon>
        <taxon>Dryococelus</taxon>
    </lineage>
</organism>
<feature type="region of interest" description="Disordered" evidence="1">
    <location>
        <begin position="323"/>
        <end position="344"/>
    </location>
</feature>
<dbReference type="PANTHER" id="PTHR23022:SF135">
    <property type="entry name" value="SI:DKEY-77F5.3"/>
    <property type="match status" value="1"/>
</dbReference>
<dbReference type="EMBL" id="JARBHB010000013">
    <property type="protein sequence ID" value="KAJ8870534.1"/>
    <property type="molecule type" value="Genomic_DNA"/>
</dbReference>
<dbReference type="Proteomes" id="UP001159363">
    <property type="component" value="Chromosome 12"/>
</dbReference>
<comment type="caution">
    <text evidence="3">The sequence shown here is derived from an EMBL/GenBank/DDBJ whole genome shotgun (WGS) entry which is preliminary data.</text>
</comment>
<protein>
    <recommendedName>
        <fullName evidence="2">Tc1-like transposase DDE domain-containing protein</fullName>
    </recommendedName>
</protein>
<proteinExistence type="predicted"/>
<evidence type="ECO:0000313" key="4">
    <source>
        <dbReference type="Proteomes" id="UP001159363"/>
    </source>
</evidence>
<evidence type="ECO:0000256" key="1">
    <source>
        <dbReference type="SAM" id="MobiDB-lite"/>
    </source>
</evidence>